<dbReference type="InterPro" id="IPR009006">
    <property type="entry name" value="Ala_racemase/Decarboxylase_C"/>
</dbReference>
<proteinExistence type="inferred from homology"/>
<evidence type="ECO:0000256" key="1">
    <source>
        <dbReference type="ARBA" id="ARBA00001933"/>
    </source>
</evidence>
<evidence type="ECO:0000313" key="6">
    <source>
        <dbReference type="EMBL" id="MEK8131528.1"/>
    </source>
</evidence>
<dbReference type="SMART" id="SM01005">
    <property type="entry name" value="Ala_racemase_C"/>
    <property type="match status" value="1"/>
</dbReference>
<keyword evidence="2 4" id="KW-0663">Pyridoxal phosphate</keyword>
<comment type="caution">
    <text evidence="6">The sequence shown here is derived from an EMBL/GenBank/DDBJ whole genome shotgun (WGS) entry which is preliminary data.</text>
</comment>
<accession>A0ABU9DRM1</accession>
<comment type="similarity">
    <text evidence="4">Belongs to the alanine racemase family.</text>
</comment>
<feature type="active site" description="Proton acceptor; specific for L-alanine" evidence="4">
    <location>
        <position position="266"/>
    </location>
</feature>
<dbReference type="Gene3D" id="2.40.37.10">
    <property type="entry name" value="Lyase, Ornithine Decarboxylase, Chain A, domain 1"/>
    <property type="match status" value="1"/>
</dbReference>
<feature type="binding site" evidence="4">
    <location>
        <position position="136"/>
    </location>
    <ligand>
        <name>substrate</name>
    </ligand>
</feature>
<keyword evidence="7" id="KW-1185">Reference proteome</keyword>
<dbReference type="PANTHER" id="PTHR30511">
    <property type="entry name" value="ALANINE RACEMASE"/>
    <property type="match status" value="1"/>
</dbReference>
<feature type="active site" description="Proton acceptor; specific for D-alanine" evidence="4">
    <location>
        <position position="38"/>
    </location>
</feature>
<feature type="binding site" evidence="4">
    <location>
        <position position="314"/>
    </location>
    <ligand>
        <name>substrate</name>
    </ligand>
</feature>
<dbReference type="InterPro" id="IPR000821">
    <property type="entry name" value="Ala_racemase"/>
</dbReference>
<dbReference type="InterPro" id="IPR029066">
    <property type="entry name" value="PLP-binding_barrel"/>
</dbReference>
<dbReference type="Gene3D" id="3.20.20.10">
    <property type="entry name" value="Alanine racemase"/>
    <property type="match status" value="1"/>
</dbReference>
<dbReference type="EMBL" id="JBBPCC010000021">
    <property type="protein sequence ID" value="MEK8131528.1"/>
    <property type="molecule type" value="Genomic_DNA"/>
</dbReference>
<dbReference type="InterPro" id="IPR011079">
    <property type="entry name" value="Ala_racemase_C"/>
</dbReference>
<dbReference type="InterPro" id="IPR020622">
    <property type="entry name" value="Ala_racemase_pyridoxalP-BS"/>
</dbReference>
<comment type="catalytic activity">
    <reaction evidence="4">
        <text>L-alanine = D-alanine</text>
        <dbReference type="Rhea" id="RHEA:20249"/>
        <dbReference type="ChEBI" id="CHEBI:57416"/>
        <dbReference type="ChEBI" id="CHEBI:57972"/>
        <dbReference type="EC" id="5.1.1.1"/>
    </reaction>
</comment>
<sequence>MFSYRHTWAQISLDAIGANIRSFQALLRPGIRLMAVVKADAYGHGAIPVARAALAAGATHLGVAFLDEALQLRLAGIGAPILILGYTPPASVIAAVEHDIAITVISSETLDALEAAVRTIGKKAKLHLKLDTGMTRLGTASAEEAWTLLRRIQANPLLELEGVFTHFADADNLDSAYTRKQFALFGEMLQTMRIHGTEKVLRHCCNTAATLLYPDMHLDMVRVGVGLYGLYPIAEARTRTRLIPAMRFCTTIAALKHVPQGQAISYGCTFQPAKDSLIAVMPVGYADGLPRQLSNRGHVLVRGVRVPIVGTVCMDQTMLDVSAIPGLLPGEEVTLFGQDPLGPPLGAAEWAVLMNSIHYEVVCGIGKRVPRVYESEGSILEGNNALLAQPPGSSFPASS</sequence>
<dbReference type="InterPro" id="IPR001608">
    <property type="entry name" value="Ala_racemase_N"/>
</dbReference>
<dbReference type="PROSITE" id="PS00395">
    <property type="entry name" value="ALANINE_RACEMASE"/>
    <property type="match status" value="1"/>
</dbReference>
<dbReference type="SUPFAM" id="SSF51419">
    <property type="entry name" value="PLP-binding barrel"/>
    <property type="match status" value="1"/>
</dbReference>
<dbReference type="PANTHER" id="PTHR30511:SF0">
    <property type="entry name" value="ALANINE RACEMASE, CATABOLIC-RELATED"/>
    <property type="match status" value="1"/>
</dbReference>
<comment type="pathway">
    <text evidence="4">Amino-acid biosynthesis; D-alanine biosynthesis; D-alanine from L-alanine: step 1/1.</text>
</comment>
<dbReference type="RefSeq" id="WP_341418654.1">
    <property type="nucleotide sequence ID" value="NZ_JBBPCC010000021.1"/>
</dbReference>
<reference evidence="6 7" key="1">
    <citation type="submission" date="2024-04" db="EMBL/GenBank/DDBJ databases">
        <title>draft genome sequnece of Paenibacillus filicis.</title>
        <authorList>
            <person name="Kim D.-U."/>
        </authorList>
    </citation>
    <scope>NUCLEOTIDE SEQUENCE [LARGE SCALE GENOMIC DNA]</scope>
    <source>
        <strain evidence="6 7">KACC14197</strain>
    </source>
</reference>
<comment type="cofactor">
    <cofactor evidence="1 4">
        <name>pyridoxal 5'-phosphate</name>
        <dbReference type="ChEBI" id="CHEBI:597326"/>
    </cofactor>
</comment>
<protein>
    <recommendedName>
        <fullName evidence="4">Alanine racemase</fullName>
        <ecNumber evidence="4">5.1.1.1</ecNumber>
    </recommendedName>
</protein>
<dbReference type="NCBIfam" id="TIGR00492">
    <property type="entry name" value="alr"/>
    <property type="match status" value="1"/>
</dbReference>
<keyword evidence="3 4" id="KW-0413">Isomerase</keyword>
<evidence type="ECO:0000313" key="7">
    <source>
        <dbReference type="Proteomes" id="UP001469365"/>
    </source>
</evidence>
<evidence type="ECO:0000256" key="3">
    <source>
        <dbReference type="ARBA" id="ARBA00023235"/>
    </source>
</evidence>
<dbReference type="PRINTS" id="PR00992">
    <property type="entry name" value="ALARACEMASE"/>
</dbReference>
<evidence type="ECO:0000259" key="5">
    <source>
        <dbReference type="SMART" id="SM01005"/>
    </source>
</evidence>
<dbReference type="SUPFAM" id="SSF50621">
    <property type="entry name" value="Alanine racemase C-terminal domain-like"/>
    <property type="match status" value="1"/>
</dbReference>
<name>A0ABU9DRM1_9BACL</name>
<gene>
    <name evidence="6" type="primary">alr</name>
    <name evidence="6" type="ORF">WMW72_26825</name>
</gene>
<evidence type="ECO:0000256" key="2">
    <source>
        <dbReference type="ARBA" id="ARBA00022898"/>
    </source>
</evidence>
<dbReference type="Proteomes" id="UP001469365">
    <property type="component" value="Unassembled WGS sequence"/>
</dbReference>
<evidence type="ECO:0000256" key="4">
    <source>
        <dbReference type="HAMAP-Rule" id="MF_01201"/>
    </source>
</evidence>
<organism evidence="6 7">
    <name type="scientific">Paenibacillus filicis</name>
    <dbReference type="NCBI Taxonomy" id="669464"/>
    <lineage>
        <taxon>Bacteria</taxon>
        <taxon>Bacillati</taxon>
        <taxon>Bacillota</taxon>
        <taxon>Bacilli</taxon>
        <taxon>Bacillales</taxon>
        <taxon>Paenibacillaceae</taxon>
        <taxon>Paenibacillus</taxon>
    </lineage>
</organism>
<dbReference type="HAMAP" id="MF_01201">
    <property type="entry name" value="Ala_racemase"/>
    <property type="match status" value="1"/>
</dbReference>
<dbReference type="EC" id="5.1.1.1" evidence="4"/>
<feature type="modified residue" description="N6-(pyridoxal phosphate)lysine" evidence="4">
    <location>
        <position position="38"/>
    </location>
</feature>
<comment type="function">
    <text evidence="4">Catalyzes the interconversion of L-alanine and D-alanine. May also act on other amino acids.</text>
</comment>
<dbReference type="Pfam" id="PF00842">
    <property type="entry name" value="Ala_racemase_C"/>
    <property type="match status" value="1"/>
</dbReference>
<dbReference type="GO" id="GO:0008784">
    <property type="term" value="F:alanine racemase activity"/>
    <property type="evidence" value="ECO:0007669"/>
    <property type="project" value="UniProtKB-EC"/>
</dbReference>
<dbReference type="Pfam" id="PF01168">
    <property type="entry name" value="Ala_racemase_N"/>
    <property type="match status" value="1"/>
</dbReference>
<dbReference type="CDD" id="cd00430">
    <property type="entry name" value="PLPDE_III_AR"/>
    <property type="match status" value="1"/>
</dbReference>
<feature type="domain" description="Alanine racemase C-terminal" evidence="5">
    <location>
        <begin position="245"/>
        <end position="374"/>
    </location>
</feature>